<dbReference type="Gene3D" id="3.30.70.3310">
    <property type="match status" value="1"/>
</dbReference>
<reference evidence="26" key="1">
    <citation type="submission" date="2024-02" db="UniProtKB">
        <authorList>
            <consortium name="WormBaseParasite"/>
        </authorList>
    </citation>
    <scope>IDENTIFICATION</scope>
</reference>
<dbReference type="SMART" id="SM00004">
    <property type="entry name" value="NL"/>
    <property type="match status" value="3"/>
</dbReference>
<evidence type="ECO:0000256" key="7">
    <source>
        <dbReference type="ARBA" id="ARBA00022737"/>
    </source>
</evidence>
<feature type="disulfide bond" evidence="20">
    <location>
        <begin position="367"/>
        <end position="376"/>
    </location>
</feature>
<keyword evidence="8" id="KW-0221">Differentiation</keyword>
<dbReference type="Pfam" id="PF12796">
    <property type="entry name" value="Ank_2"/>
    <property type="match status" value="1"/>
</dbReference>
<feature type="chain" id="PRO_5042251513" evidence="23">
    <location>
        <begin position="24"/>
        <end position="1270"/>
    </location>
</feature>
<feature type="domain" description="EGF-like" evidence="24">
    <location>
        <begin position="298"/>
        <end position="338"/>
    </location>
</feature>
<feature type="region of interest" description="Disordered" evidence="21">
    <location>
        <begin position="1055"/>
        <end position="1080"/>
    </location>
</feature>
<dbReference type="CDD" id="cd00054">
    <property type="entry name" value="EGF_CA"/>
    <property type="match status" value="6"/>
</dbReference>
<dbReference type="GO" id="GO:0009986">
    <property type="term" value="C:cell surface"/>
    <property type="evidence" value="ECO:0007669"/>
    <property type="project" value="TreeGrafter"/>
</dbReference>
<feature type="compositionally biased region" description="Polar residues" evidence="21">
    <location>
        <begin position="1064"/>
        <end position="1073"/>
    </location>
</feature>
<dbReference type="GO" id="GO:0005886">
    <property type="term" value="C:plasma membrane"/>
    <property type="evidence" value="ECO:0007669"/>
    <property type="project" value="UniProtKB-SubCell"/>
</dbReference>
<dbReference type="FunFam" id="2.10.25.10:FF:000125">
    <property type="entry name" value="Neurogenic locus notch protein-like"/>
    <property type="match status" value="1"/>
</dbReference>
<name>A0AAF5HXB0_STRER</name>
<keyword evidence="15" id="KW-0010">Activator</keyword>
<feature type="disulfide bond" evidence="20">
    <location>
        <begin position="405"/>
        <end position="414"/>
    </location>
</feature>
<evidence type="ECO:0000256" key="19">
    <source>
        <dbReference type="PROSITE-ProRule" id="PRU00023"/>
    </source>
</evidence>
<feature type="compositionally biased region" description="Low complexity" evidence="21">
    <location>
        <begin position="1218"/>
        <end position="1243"/>
    </location>
</feature>
<feature type="domain" description="EGF-like" evidence="24">
    <location>
        <begin position="183"/>
        <end position="219"/>
    </location>
</feature>
<organism evidence="25 26">
    <name type="scientific">Strongyloides stercoralis</name>
    <name type="common">Threadworm</name>
    <dbReference type="NCBI Taxonomy" id="6248"/>
    <lineage>
        <taxon>Eukaryota</taxon>
        <taxon>Metazoa</taxon>
        <taxon>Ecdysozoa</taxon>
        <taxon>Nematoda</taxon>
        <taxon>Chromadorea</taxon>
        <taxon>Rhabditida</taxon>
        <taxon>Tylenchina</taxon>
        <taxon>Panagrolaimomorpha</taxon>
        <taxon>Strongyloidoidea</taxon>
        <taxon>Strongyloididae</taxon>
        <taxon>Strongyloides</taxon>
    </lineage>
</organism>
<dbReference type="InterPro" id="IPR000152">
    <property type="entry name" value="EGF-type_Asp/Asn_hydroxyl_site"/>
</dbReference>
<evidence type="ECO:0000256" key="10">
    <source>
        <dbReference type="ARBA" id="ARBA00022989"/>
    </source>
</evidence>
<dbReference type="PRINTS" id="PR01983">
    <property type="entry name" value="NOTCH"/>
</dbReference>
<dbReference type="InterPro" id="IPR013032">
    <property type="entry name" value="EGF-like_CS"/>
</dbReference>
<evidence type="ECO:0000256" key="20">
    <source>
        <dbReference type="PROSITE-ProRule" id="PRU00076"/>
    </source>
</evidence>
<keyword evidence="6 23" id="KW-0732">Signal</keyword>
<protein>
    <submittedName>
        <fullName evidence="26">EGF-like domain-containing protein</fullName>
    </submittedName>
</protein>
<evidence type="ECO:0000256" key="4">
    <source>
        <dbReference type="ARBA" id="ARBA00022536"/>
    </source>
</evidence>
<evidence type="ECO:0000256" key="11">
    <source>
        <dbReference type="ARBA" id="ARBA00023015"/>
    </source>
</evidence>
<evidence type="ECO:0000256" key="9">
    <source>
        <dbReference type="ARBA" id="ARBA00022976"/>
    </source>
</evidence>
<feature type="domain" description="EGF-like" evidence="24">
    <location>
        <begin position="340"/>
        <end position="377"/>
    </location>
</feature>
<dbReference type="InterPro" id="IPR036770">
    <property type="entry name" value="Ankyrin_rpt-contain_sf"/>
</dbReference>
<feature type="domain" description="EGF-like" evidence="24">
    <location>
        <begin position="24"/>
        <end position="63"/>
    </location>
</feature>
<dbReference type="PROSITE" id="PS50026">
    <property type="entry name" value="EGF_3"/>
    <property type="match status" value="9"/>
</dbReference>
<feature type="domain" description="EGF-like" evidence="24">
    <location>
        <begin position="261"/>
        <end position="297"/>
    </location>
</feature>
<keyword evidence="12 19" id="KW-0040">ANK repeat</keyword>
<comment type="caution">
    <text evidence="20">Lacks conserved residue(s) required for the propagation of feature annotation.</text>
</comment>
<feature type="transmembrane region" description="Helical" evidence="22">
    <location>
        <begin position="692"/>
        <end position="715"/>
    </location>
</feature>
<feature type="disulfide bond" evidence="20">
    <location>
        <begin position="134"/>
        <end position="143"/>
    </location>
</feature>
<keyword evidence="17" id="KW-0325">Glycoprotein</keyword>
<evidence type="ECO:0000256" key="22">
    <source>
        <dbReference type="SAM" id="Phobius"/>
    </source>
</evidence>
<keyword evidence="7" id="KW-0677">Repeat</keyword>
<evidence type="ECO:0000256" key="15">
    <source>
        <dbReference type="ARBA" id="ARBA00023159"/>
    </source>
</evidence>
<dbReference type="PROSITE" id="PS00022">
    <property type="entry name" value="EGF_1"/>
    <property type="match status" value="10"/>
</dbReference>
<dbReference type="Gene3D" id="2.10.25.10">
    <property type="entry name" value="Laminin"/>
    <property type="match status" value="9"/>
</dbReference>
<feature type="disulfide bond" evidence="20">
    <location>
        <begin position="287"/>
        <end position="296"/>
    </location>
</feature>
<dbReference type="InterPro" id="IPR000800">
    <property type="entry name" value="Notch_dom"/>
</dbReference>
<dbReference type="GO" id="GO:0007411">
    <property type="term" value="P:axon guidance"/>
    <property type="evidence" value="ECO:0007669"/>
    <property type="project" value="TreeGrafter"/>
</dbReference>
<feature type="region of interest" description="Disordered" evidence="21">
    <location>
        <begin position="1140"/>
        <end position="1168"/>
    </location>
</feature>
<evidence type="ECO:0000256" key="1">
    <source>
        <dbReference type="ARBA" id="ARBA00004123"/>
    </source>
</evidence>
<dbReference type="InterPro" id="IPR035993">
    <property type="entry name" value="Notch-like_dom_sf"/>
</dbReference>
<feature type="domain" description="EGF-like" evidence="24">
    <location>
        <begin position="379"/>
        <end position="415"/>
    </location>
</feature>
<dbReference type="Gene3D" id="1.25.40.20">
    <property type="entry name" value="Ankyrin repeat-containing domain"/>
    <property type="match status" value="1"/>
</dbReference>
<feature type="compositionally biased region" description="Polar residues" evidence="21">
    <location>
        <begin position="1140"/>
        <end position="1151"/>
    </location>
</feature>
<evidence type="ECO:0000256" key="14">
    <source>
        <dbReference type="ARBA" id="ARBA00023157"/>
    </source>
</evidence>
<feature type="disulfide bond" evidence="20">
    <location>
        <begin position="94"/>
        <end position="103"/>
    </location>
</feature>
<feature type="region of interest" description="Disordered" evidence="21">
    <location>
        <begin position="1004"/>
        <end position="1040"/>
    </location>
</feature>
<keyword evidence="14 20" id="KW-1015">Disulfide bond</keyword>
<keyword evidence="18" id="KW-0539">Nucleus</keyword>
<dbReference type="GO" id="GO:0043235">
    <property type="term" value="C:receptor complex"/>
    <property type="evidence" value="ECO:0007669"/>
    <property type="project" value="TreeGrafter"/>
</dbReference>
<feature type="compositionally biased region" description="Polar residues" evidence="21">
    <location>
        <begin position="1024"/>
        <end position="1040"/>
    </location>
</feature>
<dbReference type="PROSITE" id="PS01186">
    <property type="entry name" value="EGF_2"/>
    <property type="match status" value="7"/>
</dbReference>
<feature type="disulfide bond" evidence="20">
    <location>
        <begin position="328"/>
        <end position="337"/>
    </location>
</feature>
<evidence type="ECO:0000259" key="24">
    <source>
        <dbReference type="PROSITE" id="PS50026"/>
    </source>
</evidence>
<keyword evidence="13 22" id="KW-0472">Membrane</keyword>
<evidence type="ECO:0000256" key="2">
    <source>
        <dbReference type="ARBA" id="ARBA00004251"/>
    </source>
</evidence>
<feature type="disulfide bond" evidence="20">
    <location>
        <begin position="309"/>
        <end position="326"/>
    </location>
</feature>
<feature type="repeat" description="ANK" evidence="19">
    <location>
        <begin position="908"/>
        <end position="940"/>
    </location>
</feature>
<dbReference type="SUPFAM" id="SSF90193">
    <property type="entry name" value="Notch domain"/>
    <property type="match status" value="2"/>
</dbReference>
<feature type="disulfide bond" evidence="20">
    <location>
        <begin position="53"/>
        <end position="62"/>
    </location>
</feature>
<feature type="domain" description="EGF-like" evidence="24">
    <location>
        <begin position="106"/>
        <end position="144"/>
    </location>
</feature>
<evidence type="ECO:0000256" key="12">
    <source>
        <dbReference type="ARBA" id="ARBA00023043"/>
    </source>
</evidence>
<dbReference type="PRINTS" id="PR01452">
    <property type="entry name" value="LNOTCHREPEAT"/>
</dbReference>
<feature type="disulfide bond" evidence="20">
    <location>
        <begin position="209"/>
        <end position="218"/>
    </location>
</feature>
<dbReference type="PROSITE" id="PS50088">
    <property type="entry name" value="ANK_REPEAT"/>
    <property type="match status" value="2"/>
</dbReference>
<evidence type="ECO:0000256" key="13">
    <source>
        <dbReference type="ARBA" id="ARBA00023136"/>
    </source>
</evidence>
<dbReference type="InterPro" id="IPR000742">
    <property type="entry name" value="EGF"/>
</dbReference>
<dbReference type="PROSITE" id="PS50297">
    <property type="entry name" value="ANK_REP_REGION"/>
    <property type="match status" value="2"/>
</dbReference>
<comment type="subcellular location">
    <subcellularLocation>
        <location evidence="2">Cell membrane</location>
        <topology evidence="2">Single-pass type I membrane protein</topology>
    </subcellularLocation>
    <subcellularLocation>
        <location evidence="1">Nucleus</location>
    </subcellularLocation>
</comment>
<dbReference type="PROSITE" id="PS01187">
    <property type="entry name" value="EGF_CA"/>
    <property type="match status" value="3"/>
</dbReference>
<dbReference type="InterPro" id="IPR049883">
    <property type="entry name" value="NOTCH1_EGF-like"/>
</dbReference>
<keyword evidence="10 22" id="KW-1133">Transmembrane helix</keyword>
<evidence type="ECO:0000256" key="5">
    <source>
        <dbReference type="ARBA" id="ARBA00022692"/>
    </source>
</evidence>
<comment type="similarity">
    <text evidence="3">Belongs to the NOTCH family.</text>
</comment>
<evidence type="ECO:0000256" key="16">
    <source>
        <dbReference type="ARBA" id="ARBA00023163"/>
    </source>
</evidence>
<evidence type="ECO:0000256" key="23">
    <source>
        <dbReference type="SAM" id="SignalP"/>
    </source>
</evidence>
<feature type="domain" description="EGF-like" evidence="24">
    <location>
        <begin position="221"/>
        <end position="259"/>
    </location>
</feature>
<dbReference type="Pfam" id="PF07645">
    <property type="entry name" value="EGF_CA"/>
    <property type="match status" value="2"/>
</dbReference>
<dbReference type="WBParaSite" id="TCONS_00000279.p1">
    <property type="protein sequence ID" value="TCONS_00000279.p1"/>
    <property type="gene ID" value="XLOC_000288"/>
</dbReference>
<dbReference type="Gene3D" id="3.30.300.320">
    <property type="match status" value="1"/>
</dbReference>
<dbReference type="InterPro" id="IPR001881">
    <property type="entry name" value="EGF-like_Ca-bd_dom"/>
</dbReference>
<evidence type="ECO:0000256" key="17">
    <source>
        <dbReference type="ARBA" id="ARBA00023180"/>
    </source>
</evidence>
<dbReference type="GO" id="GO:0005634">
    <property type="term" value="C:nucleus"/>
    <property type="evidence" value="ECO:0007669"/>
    <property type="project" value="UniProtKB-SubCell"/>
</dbReference>
<dbReference type="SMART" id="SM00181">
    <property type="entry name" value="EGF"/>
    <property type="match status" value="10"/>
</dbReference>
<dbReference type="InterPro" id="IPR018097">
    <property type="entry name" value="EGF_Ca-bd_CS"/>
</dbReference>
<dbReference type="SUPFAM" id="SSF57184">
    <property type="entry name" value="Growth factor receptor domain"/>
    <property type="match status" value="1"/>
</dbReference>
<dbReference type="InterPro" id="IPR002110">
    <property type="entry name" value="Ankyrin_rpt"/>
</dbReference>
<keyword evidence="5 22" id="KW-0812">Transmembrane</keyword>
<dbReference type="PANTHER" id="PTHR45836">
    <property type="entry name" value="SLIT HOMOLOG"/>
    <property type="match status" value="1"/>
</dbReference>
<dbReference type="Pfam" id="PF12661">
    <property type="entry name" value="hEGF"/>
    <property type="match status" value="3"/>
</dbReference>
<feature type="disulfide bond" evidence="20">
    <location>
        <begin position="249"/>
        <end position="258"/>
    </location>
</feature>
<evidence type="ECO:0000256" key="3">
    <source>
        <dbReference type="ARBA" id="ARBA00005847"/>
    </source>
</evidence>
<dbReference type="InterPro" id="IPR051355">
    <property type="entry name" value="Notch/Slit_guidance"/>
</dbReference>
<dbReference type="InterPro" id="IPR009030">
    <property type="entry name" value="Growth_fac_rcpt_cys_sf"/>
</dbReference>
<evidence type="ECO:0000256" key="18">
    <source>
        <dbReference type="ARBA" id="ARBA00023242"/>
    </source>
</evidence>
<dbReference type="Pfam" id="PF00066">
    <property type="entry name" value="Notch"/>
    <property type="match status" value="3"/>
</dbReference>
<sequence>MVFIKTTIKLIIILLFFITTILSYQNPCDSPDVKCNLKNSFCLPTRDSYKCQCLYGFTGERCNEIDYCIKKPCLYVDDDEEDCINKDDGYECRCSKGFTGLNCTIDIDECKENPNICQNGGKCINKNGFYTCQCKNQFTGPNCEFKLNDVLRKGRCFNGGAFDIYHKMCSCPDGFGGVFCEKQEQQCAKGICQNGGICRETFDDLNCYCPEGFEGDYCESPVNFCDEDYMCKNGGTCYDNKNGTFRCLCPYGLSGKFCEINEDDCGDNKCYPGSKCIDMIASYKCQCEEGRFGRYCQYENPCHGSRNQCQNNGYCESFPHNGGYKCHCEHGFTGVNCENDINECERNPMICNKGICINTPGSFDCECQFGYNGTFCNDKVDLCAEMRCASGASCLDFGSYAECICPAGFKGDLCQEKIKSEAEEWMEMDNKMKKICFNNGCENKARNGICDDECNYFSCGYDGGDCTGNVTLYKYCENAFFCSSNANNGACDEICNTQYCLFDGGDCHPKLTNKEKALNSLCFGDYANGVCEQKCNISTFYFDGGDCLVETKPMDETIYLAFNMTVDQFMEYKSDLLQYLSRAIRGKVSIINNTATNLPSIKPYDLKSYTEIDDKHIDPSQKGVMVNVAIDNTPCLESGQENYCYNDIEAVEEEFGNIAKRHIVIHEKPLSLAYIRADKMSKHANDKKSNTLFWAIFLPGFSLLALLFTITGIVIRDRKRKHYFSNVWRPLNTDGTPSLPHTNFTISSKDFYPTKKPNLAGTAIHNIIENRNGMTDEMVISEIKRMVSCGVNINELNDRDETILIIAVRKELYKITECLLRLGADPTLSDDQEMTPLHHAAMTTNTSIGNLLCQSSKIDIEAIDFLGRTPLKCCVFSDTEDSLDFAKLLFSMHCDPNNCGKKGGVLLDGKTPLHIAAETNNTEIIEFLIDHGANKDAGDAYDQTPLFIAAKEGNLAAVKCLLNKGASKEITDQQDKTPKDIAAQKYFEKIVKVLDVHVPQDVKKSSDLGYNKSNAGRKKRKYPGNNTSTNSTNLIPSTTNNGMVNNACGNIKNNLSPLTPPISDGSSYSKTPSPSHPPCNKKPTVKYMHGYQQMPQQNMGPSILSSPLSDNQYNNIQMPNFIPEQQHQNMGMVDQMINHTQHHQNSTSTRQPVPHHSQIGGGRQHCDNQQQQHYGDIYDQPYHQQSSIGHHYHSHQQQEQQMLPNYYPSNLENHYQQPLLHQQQHHPSLSQPPVHHHIPPINHHYYHHQPENHYYTGEIPNGEVQGKVYF</sequence>
<dbReference type="PROSITE" id="PS00010">
    <property type="entry name" value="ASX_HYDROXYL"/>
    <property type="match status" value="4"/>
</dbReference>
<feature type="repeat" description="ANK" evidence="19">
    <location>
        <begin position="941"/>
        <end position="973"/>
    </location>
</feature>
<keyword evidence="11" id="KW-0805">Transcription regulation</keyword>
<evidence type="ECO:0000256" key="21">
    <source>
        <dbReference type="SAM" id="MobiDB-lite"/>
    </source>
</evidence>
<feature type="domain" description="EGF-like" evidence="24">
    <location>
        <begin position="64"/>
        <end position="104"/>
    </location>
</feature>
<dbReference type="SMART" id="SM00248">
    <property type="entry name" value="ANK"/>
    <property type="match status" value="6"/>
</dbReference>
<evidence type="ECO:0000256" key="6">
    <source>
        <dbReference type="ARBA" id="ARBA00022729"/>
    </source>
</evidence>
<dbReference type="Proteomes" id="UP000035681">
    <property type="component" value="Unplaced"/>
</dbReference>
<keyword evidence="16" id="KW-0804">Transcription</keyword>
<feature type="region of interest" description="Disordered" evidence="21">
    <location>
        <begin position="1218"/>
        <end position="1248"/>
    </location>
</feature>
<evidence type="ECO:0000256" key="8">
    <source>
        <dbReference type="ARBA" id="ARBA00022782"/>
    </source>
</evidence>
<dbReference type="SUPFAM" id="SSF48403">
    <property type="entry name" value="Ankyrin repeat"/>
    <property type="match status" value="1"/>
</dbReference>
<evidence type="ECO:0000313" key="26">
    <source>
        <dbReference type="WBParaSite" id="TCONS_00000279.p1"/>
    </source>
</evidence>
<feature type="signal peptide" evidence="23">
    <location>
        <begin position="1"/>
        <end position="23"/>
    </location>
</feature>
<dbReference type="AlphaFoldDB" id="A0AAF5HXB0"/>
<proteinExistence type="inferred from homology"/>
<dbReference type="SMART" id="SM00179">
    <property type="entry name" value="EGF_CA"/>
    <property type="match status" value="8"/>
</dbReference>
<keyword evidence="9" id="KW-0914">Notch signaling pathway</keyword>
<dbReference type="GO" id="GO:0007219">
    <property type="term" value="P:Notch signaling pathway"/>
    <property type="evidence" value="ECO:0007669"/>
    <property type="project" value="UniProtKB-KW"/>
</dbReference>
<dbReference type="SUPFAM" id="SSF57196">
    <property type="entry name" value="EGF/Laminin"/>
    <property type="match status" value="6"/>
</dbReference>
<dbReference type="PANTHER" id="PTHR45836:SF23">
    <property type="entry name" value="NEUROGENIC LOCUS NOTCH HOMOLOG PROTEIN 1"/>
    <property type="match status" value="1"/>
</dbReference>
<keyword evidence="25" id="KW-1185">Reference proteome</keyword>
<keyword evidence="4 20" id="KW-0245">EGF-like domain</keyword>
<evidence type="ECO:0000313" key="25">
    <source>
        <dbReference type="Proteomes" id="UP000035681"/>
    </source>
</evidence>
<accession>A0AAF5HXB0</accession>
<dbReference type="GO" id="GO:0005509">
    <property type="term" value="F:calcium ion binding"/>
    <property type="evidence" value="ECO:0007669"/>
    <property type="project" value="InterPro"/>
</dbReference>